<comment type="caution">
    <text evidence="2">The sequence shown here is derived from an EMBL/GenBank/DDBJ whole genome shotgun (WGS) entry which is preliminary data.</text>
</comment>
<dbReference type="Proteomes" id="UP000032702">
    <property type="component" value="Unassembled WGS sequence"/>
</dbReference>
<evidence type="ECO:0000313" key="3">
    <source>
        <dbReference type="Proteomes" id="UP000032702"/>
    </source>
</evidence>
<sequence>MRNVGPWGLSTLGLAQARGEEAAPWHPRRNGPQEGAVTQRLGPLRAQHRRHRLQGEARRLRQKAPHHLVVLLGQQRARRVDDERSGPGLPPHFLQERQLGGLELGDGLRGELPLLIRLAPQRARATARRVHQQHVRLAQRQGVGKGHVAHRQFPDPLPGLRQPPPRAIPGQHPPGAAHHVRQRQRLAPRPRAHVRHRAALQRTARRTADLGDELAAHVLDLEAPRLHRPCLENPVAAVRDAHRVRRQRHRLGRHALLRQPREHLVPRPRGADPEVQRRLLVQRGEQRLQDGRRVQGRQPLHQPGGERVAHRQALGGRLGQGHVRQGLLHHARQQVVFNGAGPHRAWQPHLRANASPPLPTEDPPPERVPDQGLILGEPHLPGRVSERPGRGIQQPLVARQLPDGQGREAALLPAQPLRLPQRRGQGGLERLPAKHCDVRLDGGRGGTARGTAHQGRIHGCGPEHAHVRTVFRSLTGSTPARRPGTPPPCAPRGALRRTGRNNEGRACARRPLQRPPRRAGCPRRSGGSPRHGSRRPASAPRWGSPGPGPAGQAPPAPPWPPRPRRTRPGGAPSPTAPPRCAGRGSARRAPGCPPAGRACSTSRPHGRGAEASSSPRRRPR</sequence>
<feature type="compositionally biased region" description="Basic residues" evidence="1">
    <location>
        <begin position="178"/>
        <end position="193"/>
    </location>
</feature>
<accession>Q08T18</accession>
<feature type="region of interest" description="Disordered" evidence="1">
    <location>
        <begin position="342"/>
        <end position="366"/>
    </location>
</feature>
<feature type="compositionally biased region" description="Low complexity" evidence="1">
    <location>
        <begin position="522"/>
        <end position="544"/>
    </location>
</feature>
<feature type="compositionally biased region" description="Basic and acidic residues" evidence="1">
    <location>
        <begin position="284"/>
        <end position="293"/>
    </location>
</feature>
<evidence type="ECO:0000256" key="1">
    <source>
        <dbReference type="SAM" id="MobiDB-lite"/>
    </source>
</evidence>
<feature type="compositionally biased region" description="Pro residues" evidence="1">
    <location>
        <begin position="546"/>
        <end position="561"/>
    </location>
</feature>
<feature type="region of interest" description="Disordered" evidence="1">
    <location>
        <begin position="18"/>
        <end position="51"/>
    </location>
</feature>
<dbReference type="EMBL" id="AAMD01000154">
    <property type="protein sequence ID" value="EAU63625.1"/>
    <property type="molecule type" value="Genomic_DNA"/>
</dbReference>
<feature type="region of interest" description="Disordered" evidence="1">
    <location>
        <begin position="440"/>
        <end position="620"/>
    </location>
</feature>
<feature type="region of interest" description="Disordered" evidence="1">
    <location>
        <begin position="171"/>
        <end position="193"/>
    </location>
</feature>
<organism evidence="2 3">
    <name type="scientific">Stigmatella aurantiaca (strain DW4/3-1)</name>
    <dbReference type="NCBI Taxonomy" id="378806"/>
    <lineage>
        <taxon>Bacteria</taxon>
        <taxon>Pseudomonadati</taxon>
        <taxon>Myxococcota</taxon>
        <taxon>Myxococcia</taxon>
        <taxon>Myxococcales</taxon>
        <taxon>Cystobacterineae</taxon>
        <taxon>Archangiaceae</taxon>
        <taxon>Stigmatella</taxon>
    </lineage>
</organism>
<reference evidence="2 3" key="1">
    <citation type="submission" date="2006-04" db="EMBL/GenBank/DDBJ databases">
        <authorList>
            <person name="Nierman W.C."/>
        </authorList>
    </citation>
    <scope>NUCLEOTIDE SEQUENCE [LARGE SCALE GENOMIC DNA]</scope>
    <source>
        <strain evidence="2 3">DW4/3-1</strain>
    </source>
</reference>
<feature type="compositionally biased region" description="Basic residues" evidence="1">
    <location>
        <begin position="507"/>
        <end position="521"/>
    </location>
</feature>
<dbReference type="AlphaFoldDB" id="Q08T18"/>
<feature type="region of interest" description="Disordered" evidence="1">
    <location>
        <begin position="284"/>
        <end position="307"/>
    </location>
</feature>
<protein>
    <submittedName>
        <fullName evidence="2">Uncharacterized protein</fullName>
    </submittedName>
</protein>
<evidence type="ECO:0000313" key="2">
    <source>
        <dbReference type="EMBL" id="EAU63625.1"/>
    </source>
</evidence>
<name>Q08T18_STIAD</name>
<proteinExistence type="predicted"/>
<gene>
    <name evidence="2" type="ORF">STIAU_6440</name>
</gene>